<proteinExistence type="predicted"/>
<gene>
    <name evidence="1" type="ORF">S06H3_66841</name>
</gene>
<sequence length="44" mass="5138">LLEYLGPVAQKNDYPQFERQARGDVERFVVSKIANILLYQQAKK</sequence>
<feature type="non-terminal residue" evidence="1">
    <location>
        <position position="1"/>
    </location>
</feature>
<comment type="caution">
    <text evidence="1">The sequence shown here is derived from an EMBL/GenBank/DDBJ whole genome shotgun (WGS) entry which is preliminary data.</text>
</comment>
<dbReference type="AlphaFoldDB" id="X1R1A6"/>
<accession>X1R1A6</accession>
<protein>
    <submittedName>
        <fullName evidence="1">Uncharacterized protein</fullName>
    </submittedName>
</protein>
<name>X1R1A6_9ZZZZ</name>
<evidence type="ECO:0000313" key="1">
    <source>
        <dbReference type="EMBL" id="GAI60881.1"/>
    </source>
</evidence>
<organism evidence="1">
    <name type="scientific">marine sediment metagenome</name>
    <dbReference type="NCBI Taxonomy" id="412755"/>
    <lineage>
        <taxon>unclassified sequences</taxon>
        <taxon>metagenomes</taxon>
        <taxon>ecological metagenomes</taxon>
    </lineage>
</organism>
<dbReference type="EMBL" id="BARV01045825">
    <property type="protein sequence ID" value="GAI60881.1"/>
    <property type="molecule type" value="Genomic_DNA"/>
</dbReference>
<reference evidence="1" key="1">
    <citation type="journal article" date="2014" name="Front. Microbiol.">
        <title>High frequency of phylogenetically diverse reductive dehalogenase-homologous genes in deep subseafloor sedimentary metagenomes.</title>
        <authorList>
            <person name="Kawai M."/>
            <person name="Futagami T."/>
            <person name="Toyoda A."/>
            <person name="Takaki Y."/>
            <person name="Nishi S."/>
            <person name="Hori S."/>
            <person name="Arai W."/>
            <person name="Tsubouchi T."/>
            <person name="Morono Y."/>
            <person name="Uchiyama I."/>
            <person name="Ito T."/>
            <person name="Fujiyama A."/>
            <person name="Inagaki F."/>
            <person name="Takami H."/>
        </authorList>
    </citation>
    <scope>NUCLEOTIDE SEQUENCE</scope>
    <source>
        <strain evidence="1">Expedition CK06-06</strain>
    </source>
</reference>
<feature type="non-terminal residue" evidence="1">
    <location>
        <position position="44"/>
    </location>
</feature>